<dbReference type="OrthoDB" id="5916363at2"/>
<evidence type="ECO:0000313" key="2">
    <source>
        <dbReference type="Proteomes" id="UP000016895"/>
    </source>
</evidence>
<evidence type="ECO:0000313" key="1">
    <source>
        <dbReference type="EMBL" id="CCO60639.1"/>
    </source>
</evidence>
<dbReference type="eggNOG" id="ENOG50307BY">
    <property type="taxonomic scope" value="Bacteria"/>
</dbReference>
<dbReference type="PATRIC" id="fig|1260221.3.peg.4485"/>
<organism evidence="1 2">
    <name type="scientific">Vibrio nigripulchritudo</name>
    <dbReference type="NCBI Taxonomy" id="28173"/>
    <lineage>
        <taxon>Bacteria</taxon>
        <taxon>Pseudomonadati</taxon>
        <taxon>Pseudomonadota</taxon>
        <taxon>Gammaproteobacteria</taxon>
        <taxon>Vibrionales</taxon>
        <taxon>Vibrionaceae</taxon>
        <taxon>Vibrio</taxon>
    </lineage>
</organism>
<dbReference type="GeneID" id="97543915"/>
<protein>
    <submittedName>
        <fullName evidence="1">Uncharacterized protein</fullName>
    </submittedName>
</protein>
<dbReference type="STRING" id="28173.VIBNI_B0853"/>
<reference evidence="1 2" key="1">
    <citation type="journal article" date="2013" name="ISME J.">
        <title>Comparative genomics of pathogenic lineages of Vibrio nigripulchritudo identifies virulence-associated traits.</title>
        <authorList>
            <person name="Goudenege D."/>
            <person name="Labreuche Y."/>
            <person name="Krin E."/>
            <person name="Ansquer D."/>
            <person name="Mangenot S."/>
            <person name="Calteau A."/>
            <person name="Medigue C."/>
            <person name="Mazel D."/>
            <person name="Polz M.F."/>
            <person name="Le Roux F."/>
        </authorList>
    </citation>
    <scope>NUCLEOTIDE SEQUENCE [LARGE SCALE GENOMIC DNA]</scope>
    <source>
        <strain evidence="2">SnF1</strain>
    </source>
</reference>
<dbReference type="RefSeq" id="WP_022561223.1">
    <property type="nucleotide sequence ID" value="NC_022543.1"/>
</dbReference>
<dbReference type="AlphaFoldDB" id="U4KGS7"/>
<keyword evidence="2" id="KW-1185">Reference proteome</keyword>
<dbReference type="EMBL" id="FO203527">
    <property type="protein sequence ID" value="CCO60639.1"/>
    <property type="molecule type" value="Genomic_DNA"/>
</dbReference>
<accession>U4KGS7</accession>
<name>U4KGS7_9VIBR</name>
<proteinExistence type="predicted"/>
<gene>
    <name evidence="1" type="ORF">VIBNI_B0853</name>
</gene>
<dbReference type="Proteomes" id="UP000016895">
    <property type="component" value="Chromosome 2"/>
</dbReference>
<dbReference type="KEGG" id="vni:VIBNI_B0853"/>
<sequence length="151" mass="17293">MLGFISIPVFACESLQNHTSIVMVDKEQDSVCASIVRGFDNLSSGISEVTDMIIAPIKQEDYWEEWSLQSGSDPLLSSSIESNHFGIGVWMPEEYEEKYDDMTYSERLEATGLMFSLGLGERKEDEPRMRIDYRWHNQQPGDVMLQVEVPF</sequence>